<evidence type="ECO:0000313" key="2">
    <source>
        <dbReference type="Proteomes" id="UP000541558"/>
    </source>
</evidence>
<name>A0A8H5FD35_9AGAR</name>
<dbReference type="AlphaFoldDB" id="A0A8H5FD35"/>
<accession>A0A8H5FD35</accession>
<protein>
    <submittedName>
        <fullName evidence="1">Uncharacterized protein</fullName>
    </submittedName>
</protein>
<organism evidence="1 2">
    <name type="scientific">Ephemerocybe angulata</name>
    <dbReference type="NCBI Taxonomy" id="980116"/>
    <lineage>
        <taxon>Eukaryota</taxon>
        <taxon>Fungi</taxon>
        <taxon>Dikarya</taxon>
        <taxon>Basidiomycota</taxon>
        <taxon>Agaricomycotina</taxon>
        <taxon>Agaricomycetes</taxon>
        <taxon>Agaricomycetidae</taxon>
        <taxon>Agaricales</taxon>
        <taxon>Agaricineae</taxon>
        <taxon>Psathyrellaceae</taxon>
        <taxon>Ephemerocybe</taxon>
    </lineage>
</organism>
<dbReference type="EMBL" id="JAACJK010000111">
    <property type="protein sequence ID" value="KAF5332157.1"/>
    <property type="molecule type" value="Genomic_DNA"/>
</dbReference>
<evidence type="ECO:0000313" key="1">
    <source>
        <dbReference type="EMBL" id="KAF5332157.1"/>
    </source>
</evidence>
<dbReference type="OrthoDB" id="19448at2759"/>
<proteinExistence type="predicted"/>
<comment type="caution">
    <text evidence="1">The sequence shown here is derived from an EMBL/GenBank/DDBJ whole genome shotgun (WGS) entry which is preliminary data.</text>
</comment>
<sequence>MADQETNLVEIDRANGPKVESSYLVGLKDDVDMSAFMRRFGEACPPGPGTEVTNNWLYIKGFCGTFGDETLHFLQSCPEVDTISENAIGSVGSF</sequence>
<gene>
    <name evidence="1" type="ORF">D9611_008097</name>
</gene>
<dbReference type="SUPFAM" id="SSF54897">
    <property type="entry name" value="Protease propeptides/inhibitors"/>
    <property type="match status" value="1"/>
</dbReference>
<dbReference type="Proteomes" id="UP000541558">
    <property type="component" value="Unassembled WGS sequence"/>
</dbReference>
<keyword evidence="2" id="KW-1185">Reference proteome</keyword>
<reference evidence="1 2" key="1">
    <citation type="journal article" date="2020" name="ISME J.">
        <title>Uncovering the hidden diversity of litter-decomposition mechanisms in mushroom-forming fungi.</title>
        <authorList>
            <person name="Floudas D."/>
            <person name="Bentzer J."/>
            <person name="Ahren D."/>
            <person name="Johansson T."/>
            <person name="Persson P."/>
            <person name="Tunlid A."/>
        </authorList>
    </citation>
    <scope>NUCLEOTIDE SEQUENCE [LARGE SCALE GENOMIC DNA]</scope>
    <source>
        <strain evidence="1 2">CBS 175.51</strain>
    </source>
</reference>